<evidence type="ECO:0000256" key="3">
    <source>
        <dbReference type="ARBA" id="ARBA00023274"/>
    </source>
</evidence>
<comment type="subunit">
    <text evidence="5">Part of the ribosomal stalk of the 50S ribosomal subunit. The N-terminus interacts with L11 and the large rRNA to form the base of the stalk. The C-terminus forms an elongated spine to which L12 dimers bind in a sequential fashion forming a multimeric L10(L12)X complex.</text>
</comment>
<evidence type="ECO:0000313" key="7">
    <source>
        <dbReference type="Proteomes" id="UP000177579"/>
    </source>
</evidence>
<evidence type="ECO:0000256" key="4">
    <source>
        <dbReference type="ARBA" id="ARBA00035202"/>
    </source>
</evidence>
<dbReference type="PANTHER" id="PTHR11560">
    <property type="entry name" value="39S RIBOSOMAL PROTEIN L10, MITOCHONDRIAL"/>
    <property type="match status" value="1"/>
</dbReference>
<dbReference type="GO" id="GO:0005840">
    <property type="term" value="C:ribosome"/>
    <property type="evidence" value="ECO:0007669"/>
    <property type="project" value="UniProtKB-KW"/>
</dbReference>
<dbReference type="Proteomes" id="UP000177579">
    <property type="component" value="Unassembled WGS sequence"/>
</dbReference>
<reference evidence="6 7" key="1">
    <citation type="journal article" date="2016" name="Nat. Commun.">
        <title>Thousands of microbial genomes shed light on interconnected biogeochemical processes in an aquifer system.</title>
        <authorList>
            <person name="Anantharaman K."/>
            <person name="Brown C.T."/>
            <person name="Hug L.A."/>
            <person name="Sharon I."/>
            <person name="Castelle C.J."/>
            <person name="Probst A.J."/>
            <person name="Thomas B.C."/>
            <person name="Singh A."/>
            <person name="Wilkins M.J."/>
            <person name="Karaoz U."/>
            <person name="Brodie E.L."/>
            <person name="Williams K.H."/>
            <person name="Hubbard S.S."/>
            <person name="Banfield J.F."/>
        </authorList>
    </citation>
    <scope>NUCLEOTIDE SEQUENCE [LARGE SCALE GENOMIC DNA]</scope>
</reference>
<dbReference type="InterPro" id="IPR001790">
    <property type="entry name" value="Ribosomal_uL10"/>
</dbReference>
<dbReference type="HAMAP" id="MF_00362">
    <property type="entry name" value="Ribosomal_uL10"/>
    <property type="match status" value="1"/>
</dbReference>
<dbReference type="GO" id="GO:0070180">
    <property type="term" value="F:large ribosomal subunit rRNA binding"/>
    <property type="evidence" value="ECO:0007669"/>
    <property type="project" value="UniProtKB-UniRule"/>
</dbReference>
<dbReference type="CDD" id="cd05797">
    <property type="entry name" value="Ribosomal_L10"/>
    <property type="match status" value="1"/>
</dbReference>
<organism evidence="6 7">
    <name type="scientific">Candidatus Falkowbacteria bacterium RIFOXYD2_FULL_34_120</name>
    <dbReference type="NCBI Taxonomy" id="1798007"/>
    <lineage>
        <taxon>Bacteria</taxon>
        <taxon>Candidatus Falkowiibacteriota</taxon>
    </lineage>
</organism>
<dbReference type="Gene3D" id="3.30.70.1730">
    <property type="match status" value="1"/>
</dbReference>
<dbReference type="Pfam" id="PF00466">
    <property type="entry name" value="Ribosomal_L10"/>
    <property type="match status" value="1"/>
</dbReference>
<sequence length="175" mass="19426">MPKTKLQKGEILRDLAAKIEKSKSIVFTQFDKLGVKENEELRNKLKEENSEYMVAKKTLMDIAFKNEKIKNLNIKDMDGRVAAVFGYEDEVAPAKIVNGFIKGREEKVSFLGGILEGKFLSKEEVLALAKLPSKQELYAKVVGSLNAPISGFVNVLAGNIRGLVNVLKAIEEKKA</sequence>
<keyword evidence="2 5" id="KW-0689">Ribosomal protein</keyword>
<evidence type="ECO:0000256" key="1">
    <source>
        <dbReference type="ARBA" id="ARBA00008889"/>
    </source>
</evidence>
<comment type="caution">
    <text evidence="6">The sequence shown here is derived from an EMBL/GenBank/DDBJ whole genome shotgun (WGS) entry which is preliminary data.</text>
</comment>
<protein>
    <recommendedName>
        <fullName evidence="4 5">Large ribosomal subunit protein uL10</fullName>
    </recommendedName>
</protein>
<comment type="function">
    <text evidence="5">Forms part of the ribosomal stalk, playing a central role in the interaction of the ribosome with GTP-bound translation factors.</text>
</comment>
<evidence type="ECO:0000256" key="2">
    <source>
        <dbReference type="ARBA" id="ARBA00022980"/>
    </source>
</evidence>
<dbReference type="AlphaFoldDB" id="A0A1F5TN74"/>
<keyword evidence="3 5" id="KW-0687">Ribonucleoprotein</keyword>
<dbReference type="GO" id="GO:0006412">
    <property type="term" value="P:translation"/>
    <property type="evidence" value="ECO:0007669"/>
    <property type="project" value="UniProtKB-UniRule"/>
</dbReference>
<dbReference type="InterPro" id="IPR022973">
    <property type="entry name" value="Ribosomal_uL10_bac"/>
</dbReference>
<keyword evidence="5" id="KW-0694">RNA-binding</keyword>
<dbReference type="EMBL" id="MFGO01000031">
    <property type="protein sequence ID" value="OGF40336.1"/>
    <property type="molecule type" value="Genomic_DNA"/>
</dbReference>
<evidence type="ECO:0000313" key="6">
    <source>
        <dbReference type="EMBL" id="OGF40336.1"/>
    </source>
</evidence>
<accession>A0A1F5TN74</accession>
<dbReference type="GO" id="GO:1990904">
    <property type="term" value="C:ribonucleoprotein complex"/>
    <property type="evidence" value="ECO:0007669"/>
    <property type="project" value="UniProtKB-KW"/>
</dbReference>
<dbReference type="SUPFAM" id="SSF160369">
    <property type="entry name" value="Ribosomal protein L10-like"/>
    <property type="match status" value="1"/>
</dbReference>
<dbReference type="InterPro" id="IPR043141">
    <property type="entry name" value="Ribosomal_uL10-like_sf"/>
</dbReference>
<keyword evidence="5" id="KW-0699">rRNA-binding</keyword>
<dbReference type="NCBIfam" id="NF000955">
    <property type="entry name" value="PRK00099.1-1"/>
    <property type="match status" value="1"/>
</dbReference>
<dbReference type="InterPro" id="IPR047865">
    <property type="entry name" value="Ribosomal_uL10_bac_type"/>
</dbReference>
<gene>
    <name evidence="5" type="primary">rplJ</name>
    <name evidence="6" type="ORF">A2531_00610</name>
</gene>
<comment type="similarity">
    <text evidence="1 5">Belongs to the universal ribosomal protein uL10 family.</text>
</comment>
<proteinExistence type="inferred from homology"/>
<evidence type="ECO:0000256" key="5">
    <source>
        <dbReference type="HAMAP-Rule" id="MF_00362"/>
    </source>
</evidence>
<dbReference type="Gene3D" id="6.10.250.290">
    <property type="match status" value="1"/>
</dbReference>
<name>A0A1F5TN74_9BACT</name>